<dbReference type="AlphaFoldDB" id="A0A6J6K5X2"/>
<name>A0A6J6K5X2_9ZZZZ</name>
<accession>A0A6J6K5X2</accession>
<evidence type="ECO:0000313" key="1">
    <source>
        <dbReference type="EMBL" id="CAB4643745.1"/>
    </source>
</evidence>
<sequence>MPTTAFARTRAVRSLVVPEANTCRWAASWVTNENWVMMMAITGASASWAQESPMKNMAVNRDSSDTESTTIKVM</sequence>
<organism evidence="1">
    <name type="scientific">freshwater metagenome</name>
    <dbReference type="NCBI Taxonomy" id="449393"/>
    <lineage>
        <taxon>unclassified sequences</taxon>
        <taxon>metagenomes</taxon>
        <taxon>ecological metagenomes</taxon>
    </lineage>
</organism>
<gene>
    <name evidence="1" type="ORF">UFOPK2158_00804</name>
</gene>
<proteinExistence type="predicted"/>
<reference evidence="1" key="1">
    <citation type="submission" date="2020-05" db="EMBL/GenBank/DDBJ databases">
        <authorList>
            <person name="Chiriac C."/>
            <person name="Salcher M."/>
            <person name="Ghai R."/>
            <person name="Kavagutti S V."/>
        </authorList>
    </citation>
    <scope>NUCLEOTIDE SEQUENCE</scope>
</reference>
<dbReference type="EMBL" id="CAEZVY010000075">
    <property type="protein sequence ID" value="CAB4643745.1"/>
    <property type="molecule type" value="Genomic_DNA"/>
</dbReference>
<protein>
    <submittedName>
        <fullName evidence="1">Unannotated protein</fullName>
    </submittedName>
</protein>